<dbReference type="eggNOG" id="ENOG502Z7W3">
    <property type="taxonomic scope" value="Bacteria"/>
</dbReference>
<protein>
    <submittedName>
        <fullName evidence="2">Uncharacterized protein</fullName>
    </submittedName>
</protein>
<proteinExistence type="predicted"/>
<reference evidence="2 3" key="1">
    <citation type="submission" date="2014-02" db="EMBL/GenBank/DDBJ databases">
        <title>Draft Genome of Hylemonella gracilis isolated from the Niagara River.</title>
        <authorList>
            <person name="Pawlowski D.R."/>
            <person name="Koudelka G.B."/>
        </authorList>
    </citation>
    <scope>NUCLEOTIDE SEQUENCE [LARGE SCALE GENOMIC DNA]</scope>
    <source>
        <strain evidence="2 3">Niagara R</strain>
    </source>
</reference>
<dbReference type="AlphaFoldDB" id="A0A016XFJ7"/>
<feature type="region of interest" description="Disordered" evidence="1">
    <location>
        <begin position="475"/>
        <end position="512"/>
    </location>
</feature>
<feature type="compositionally biased region" description="Polar residues" evidence="1">
    <location>
        <begin position="496"/>
        <end position="512"/>
    </location>
</feature>
<sequence length="512" mass="55134">MQAEDRILSDPAPLAPPSAVLPQLPPSEAEEGAPEPESSFESFFREPELAQQAPLAWALTQRQPLIDAVRGLLGGSQAAARLRLWCFMELASQPQGRLQREDIQQLFHVLKPEALDTALRRLRELGLLVWDSGSQDYRLSPLAQQVQGLLAPLTRSGDADDEEMAALLAQVAGAQALGLADASQLRHLHAQLTRLHDEFAEAITSGSEARLRAAAPRFERALALVARAGEALTALIRGDARTPGATRESGVAADDVADARLEREARALGQAQARLLTMASQFTRALQQADRQRVTLGSTGVTSSDVRAWLQAQLQQHGPAFGQLLEDALASTVRPVFVSPHDLLDVTEAEFERDRPDPDRPQGLPPAVAAQPGTMETLRMPTELDDFIHKLAVWNETARPHDLQEAVLGEASDAGTGQPNDDAHTGGTAGTGRYAQAAYRMQLLPLLGDVQARTLKGQTGDFARSPWRVALSPQTRTLSAQEGGPVATLSEGQLYPENTQFPATGPDESSTP</sequence>
<gene>
    <name evidence="2" type="ORF">AZ34_07170</name>
</gene>
<name>A0A016XFJ7_9BURK</name>
<dbReference type="STRING" id="1458275.AZ34_07170"/>
<dbReference type="EMBL" id="JEMG01000001">
    <property type="protein sequence ID" value="EYC50874.1"/>
    <property type="molecule type" value="Genomic_DNA"/>
</dbReference>
<organism evidence="2 3">
    <name type="scientific">Hylemonella gracilis str. Niagara R</name>
    <dbReference type="NCBI Taxonomy" id="1458275"/>
    <lineage>
        <taxon>Bacteria</taxon>
        <taxon>Pseudomonadati</taxon>
        <taxon>Pseudomonadota</taxon>
        <taxon>Betaproteobacteria</taxon>
        <taxon>Burkholderiales</taxon>
        <taxon>Comamonadaceae</taxon>
        <taxon>Hylemonella</taxon>
    </lineage>
</organism>
<evidence type="ECO:0000313" key="3">
    <source>
        <dbReference type="Proteomes" id="UP000023268"/>
    </source>
</evidence>
<feature type="compositionally biased region" description="Low complexity" evidence="1">
    <location>
        <begin position="9"/>
        <end position="22"/>
    </location>
</feature>
<accession>A0A016XFJ7</accession>
<comment type="caution">
    <text evidence="2">The sequence shown here is derived from an EMBL/GenBank/DDBJ whole genome shotgun (WGS) entry which is preliminary data.</text>
</comment>
<dbReference type="Proteomes" id="UP000023268">
    <property type="component" value="Unassembled WGS sequence"/>
</dbReference>
<feature type="compositionally biased region" description="Basic and acidic residues" evidence="1">
    <location>
        <begin position="350"/>
        <end position="360"/>
    </location>
</feature>
<feature type="region of interest" description="Disordered" evidence="1">
    <location>
        <begin position="350"/>
        <end position="369"/>
    </location>
</feature>
<evidence type="ECO:0000313" key="2">
    <source>
        <dbReference type="EMBL" id="EYC50874.1"/>
    </source>
</evidence>
<evidence type="ECO:0000256" key="1">
    <source>
        <dbReference type="SAM" id="MobiDB-lite"/>
    </source>
</evidence>
<feature type="region of interest" description="Disordered" evidence="1">
    <location>
        <begin position="1"/>
        <end position="42"/>
    </location>
</feature>
<dbReference type="RefSeq" id="WP_035606390.1">
    <property type="nucleotide sequence ID" value="NZ_JEMG01000001.1"/>
</dbReference>